<comment type="subcellular location">
    <subcellularLocation>
        <location evidence="2">Lysosome</location>
    </subcellularLocation>
</comment>
<dbReference type="Pfam" id="PF00884">
    <property type="entry name" value="Sulfatase"/>
    <property type="match status" value="1"/>
</dbReference>
<dbReference type="FunFam" id="3.40.720.10:FF:000027">
    <property type="entry name" value="iduronate 2-sulfatase"/>
    <property type="match status" value="1"/>
</dbReference>
<dbReference type="InterPro" id="IPR000917">
    <property type="entry name" value="Sulfatase_N"/>
</dbReference>
<evidence type="ECO:0000256" key="9">
    <source>
        <dbReference type="ARBA" id="ARBA00023157"/>
    </source>
</evidence>
<dbReference type="CDD" id="cd16030">
    <property type="entry name" value="iduronate-2-sulfatase"/>
    <property type="match status" value="1"/>
</dbReference>
<comment type="catalytic activity">
    <reaction evidence="12">
        <text>Hydrolysis of the 2-sulfate groups of the L-iduronate 2-sulfate units of dermatan sulfate, heparan sulfate and heparin.</text>
        <dbReference type="EC" id="3.1.6.13"/>
    </reaction>
</comment>
<organism evidence="19 20">
    <name type="scientific">Owenia fusiformis</name>
    <name type="common">Polychaete worm</name>
    <dbReference type="NCBI Taxonomy" id="6347"/>
    <lineage>
        <taxon>Eukaryota</taxon>
        <taxon>Metazoa</taxon>
        <taxon>Spiralia</taxon>
        <taxon>Lophotrochozoa</taxon>
        <taxon>Annelida</taxon>
        <taxon>Polychaeta</taxon>
        <taxon>Sedentaria</taxon>
        <taxon>Canalipalpata</taxon>
        <taxon>Sabellida</taxon>
        <taxon>Oweniida</taxon>
        <taxon>Oweniidae</taxon>
        <taxon>Owenia</taxon>
    </lineage>
</organism>
<dbReference type="Proteomes" id="UP000749559">
    <property type="component" value="Unassembled WGS sequence"/>
</dbReference>
<dbReference type="InterPro" id="IPR024607">
    <property type="entry name" value="Sulfatase_CS"/>
</dbReference>
<dbReference type="GO" id="GO:0046872">
    <property type="term" value="F:metal ion binding"/>
    <property type="evidence" value="ECO:0007669"/>
    <property type="project" value="UniProtKB-KW"/>
</dbReference>
<evidence type="ECO:0000313" key="20">
    <source>
        <dbReference type="Proteomes" id="UP000749559"/>
    </source>
</evidence>
<dbReference type="PANTHER" id="PTHR45953">
    <property type="entry name" value="IDURONATE 2-SULFATASE"/>
    <property type="match status" value="1"/>
</dbReference>
<evidence type="ECO:0000256" key="1">
    <source>
        <dbReference type="ARBA" id="ARBA00001913"/>
    </source>
</evidence>
<keyword evidence="8" id="KW-0865">Zymogen</keyword>
<comment type="subunit">
    <text evidence="14">Monomer. The 58-kDa mature form is composed of two chains resulting from proteolitic processing, the 42-kDa chain and the 14-kDa chain that remain stably associated and form the 58-kDa intermediate form which is enzymatically active.</text>
</comment>
<dbReference type="Gene3D" id="3.40.720.10">
    <property type="entry name" value="Alkaline Phosphatase, subunit A"/>
    <property type="match status" value="2"/>
</dbReference>
<name>A0A8J1TGA7_OWEFU</name>
<dbReference type="SUPFAM" id="SSF53649">
    <property type="entry name" value="Alkaline phosphatase-like"/>
    <property type="match status" value="2"/>
</dbReference>
<comment type="similarity">
    <text evidence="3">Belongs to the sulfatase family.</text>
</comment>
<dbReference type="AlphaFoldDB" id="A0A8J1TGA7"/>
<proteinExistence type="inferred from homology"/>
<dbReference type="GO" id="GO:0004423">
    <property type="term" value="F:iduronate-2-sulfatase activity"/>
    <property type="evidence" value="ECO:0007669"/>
    <property type="project" value="UniProtKB-EC"/>
</dbReference>
<dbReference type="InterPro" id="IPR017850">
    <property type="entry name" value="Alkaline_phosphatase_core_sf"/>
</dbReference>
<evidence type="ECO:0000256" key="6">
    <source>
        <dbReference type="ARBA" id="ARBA00022801"/>
    </source>
</evidence>
<evidence type="ECO:0000259" key="18">
    <source>
        <dbReference type="Pfam" id="PF00884"/>
    </source>
</evidence>
<dbReference type="EMBL" id="CAIIXF020000002">
    <property type="protein sequence ID" value="CAH1777299.1"/>
    <property type="molecule type" value="Genomic_DNA"/>
</dbReference>
<evidence type="ECO:0000256" key="12">
    <source>
        <dbReference type="ARBA" id="ARBA00050460"/>
    </source>
</evidence>
<feature type="domain" description="Sulfatase N-terminal" evidence="18">
    <location>
        <begin position="25"/>
        <end position="371"/>
    </location>
</feature>
<evidence type="ECO:0000313" key="19">
    <source>
        <dbReference type="EMBL" id="CAH1777299.1"/>
    </source>
</evidence>
<evidence type="ECO:0000256" key="16">
    <source>
        <dbReference type="ARBA" id="ARBA00068336"/>
    </source>
</evidence>
<protein>
    <recommendedName>
        <fullName evidence="16">Iduronate 2-sulfatase</fullName>
        <ecNumber evidence="15">3.1.6.13</ecNumber>
    </recommendedName>
    <alternativeName>
        <fullName evidence="17">Alpha-L-iduronate sulfate sulfatase</fullName>
    </alternativeName>
</protein>
<dbReference type="GO" id="GO:1901136">
    <property type="term" value="P:carbohydrate derivative catabolic process"/>
    <property type="evidence" value="ECO:0007669"/>
    <property type="project" value="UniProtKB-ARBA"/>
</dbReference>
<evidence type="ECO:0000256" key="8">
    <source>
        <dbReference type="ARBA" id="ARBA00023145"/>
    </source>
</evidence>
<keyword evidence="11" id="KW-0458">Lysosome</keyword>
<evidence type="ECO:0000256" key="7">
    <source>
        <dbReference type="ARBA" id="ARBA00022837"/>
    </source>
</evidence>
<evidence type="ECO:0000256" key="17">
    <source>
        <dbReference type="ARBA" id="ARBA00081076"/>
    </source>
</evidence>
<comment type="cofactor">
    <cofactor evidence="1">
        <name>Ca(2+)</name>
        <dbReference type="ChEBI" id="CHEBI:29108"/>
    </cofactor>
</comment>
<evidence type="ECO:0000256" key="14">
    <source>
        <dbReference type="ARBA" id="ARBA00062513"/>
    </source>
</evidence>
<keyword evidence="4" id="KW-0479">Metal-binding</keyword>
<keyword evidence="7" id="KW-0106">Calcium</keyword>
<keyword evidence="9" id="KW-1015">Disulfide bond</keyword>
<dbReference type="EC" id="3.1.6.13" evidence="15"/>
<keyword evidence="6" id="KW-0378">Hydrolase</keyword>
<evidence type="ECO:0000256" key="15">
    <source>
        <dbReference type="ARBA" id="ARBA00066413"/>
    </source>
</evidence>
<accession>A0A8J1TGA7</accession>
<keyword evidence="10" id="KW-0325">Glycoprotein</keyword>
<dbReference type="PANTHER" id="PTHR45953:SF1">
    <property type="entry name" value="IDURONATE 2-SULFATASE"/>
    <property type="match status" value="1"/>
</dbReference>
<gene>
    <name evidence="19" type="ORF">OFUS_LOCUS4356</name>
</gene>
<dbReference type="PROSITE" id="PS00149">
    <property type="entry name" value="SULFATASE_2"/>
    <property type="match status" value="1"/>
</dbReference>
<evidence type="ECO:0000256" key="13">
    <source>
        <dbReference type="ARBA" id="ARBA00056350"/>
    </source>
</evidence>
<comment type="caution">
    <text evidence="19">The sequence shown here is derived from an EMBL/GenBank/DDBJ whole genome shotgun (WGS) entry which is preliminary data.</text>
</comment>
<keyword evidence="5" id="KW-0732">Signal</keyword>
<sequence>MYFTDAFVILNCLVHLQCALGAPHNVLLLVVDDLRPALGCYGDSLLKTPNIDQLASKSVQFNNAYAQQAICGPSRASFLTSRRPDTTYVIDNRMFWRKVGGNFTTIPQYFRENGYQTYSIGKIFHPGRSSNYTDDLYYSWSAPTWHPPTQSYKQSKVCPSANGHLHQNIVCPVDVAKQPGQSLPDIQSTGEAIKMLQQKSSERQYGSTTPWFLAVGFHKPHIPLKYPKEYLDLYPLSKIHLAPDPVLPPDLPSVAWNPWADLRKRDDVKALNVSFPYGPLPDSYQLSVRQSYYAATSYMDDYLGQVLATLSKEGFANDTIIALIADHGWSLGEHQEWSKFSNFDVATRVPMLYYIPGVTVNFSQTHFKHINPFDGMSDHEVESDLAIGNDVDSTVVRSVKHIHPFDDMNDINAENDWAMDADAKRDVDNTATSGARNMNSWQKVSSNSKSLKLYFKSLLNSESHRENLIIKRKHNTKVSPLSYRVPMKENDSHRFMTNVNVELVDLFPTLVAAVGLLEVTKCPKISNNITTCTEGSNLLPLIKNITQGRGYMWPDIAFTQYPRPSLIPQENSDQPHVKDLKYMGYSIRTKRYRYTEWVRMYIVEKVHYRADWENVAATELYDHHHDLHEDNNIVKVPKYSKIVVELSDALRKQFKKY</sequence>
<dbReference type="GO" id="GO:0043202">
    <property type="term" value="C:lysosomal lumen"/>
    <property type="evidence" value="ECO:0007669"/>
    <property type="project" value="UniProtKB-ARBA"/>
</dbReference>
<evidence type="ECO:0000256" key="5">
    <source>
        <dbReference type="ARBA" id="ARBA00022729"/>
    </source>
</evidence>
<keyword evidence="20" id="KW-1185">Reference proteome</keyword>
<reference evidence="19" key="1">
    <citation type="submission" date="2022-03" db="EMBL/GenBank/DDBJ databases">
        <authorList>
            <person name="Martin C."/>
        </authorList>
    </citation>
    <scope>NUCLEOTIDE SEQUENCE</scope>
</reference>
<evidence type="ECO:0000256" key="10">
    <source>
        <dbReference type="ARBA" id="ARBA00023180"/>
    </source>
</evidence>
<dbReference type="InterPro" id="IPR035874">
    <property type="entry name" value="IDS"/>
</dbReference>
<evidence type="ECO:0000256" key="4">
    <source>
        <dbReference type="ARBA" id="ARBA00022723"/>
    </source>
</evidence>
<evidence type="ECO:0000256" key="3">
    <source>
        <dbReference type="ARBA" id="ARBA00008779"/>
    </source>
</evidence>
<evidence type="ECO:0000256" key="11">
    <source>
        <dbReference type="ARBA" id="ARBA00023228"/>
    </source>
</evidence>
<comment type="function">
    <text evidence="13">Lysosomal enzyme involved in the degradation pathway of dermatan sulfate and heparan sulfate.</text>
</comment>
<evidence type="ECO:0000256" key="2">
    <source>
        <dbReference type="ARBA" id="ARBA00004371"/>
    </source>
</evidence>
<dbReference type="OrthoDB" id="96314at2759"/>